<proteinExistence type="predicted"/>
<sequence>STEYPPCMWAYRTLNQTPCVRSPPAGVVRQFGEEVPAQVSSSPSDGGSKRRDSSQNSPRVAVKYPDITLTKQIKPNLVLGRYSIDLVE</sequence>
<comment type="caution">
    <text evidence="2">The sequence shown here is derived from an EMBL/GenBank/DDBJ whole genome shotgun (WGS) entry which is preliminary data.</text>
</comment>
<reference evidence="2 3" key="1">
    <citation type="journal article" date="2019" name="Sci. Rep.">
        <title>Orb-weaving spider Araneus ventricosus genome elucidates the spidroin gene catalogue.</title>
        <authorList>
            <person name="Kono N."/>
            <person name="Nakamura H."/>
            <person name="Ohtoshi R."/>
            <person name="Moran D.A.P."/>
            <person name="Shinohara A."/>
            <person name="Yoshida Y."/>
            <person name="Fujiwara M."/>
            <person name="Mori M."/>
            <person name="Tomita M."/>
            <person name="Arakawa K."/>
        </authorList>
    </citation>
    <scope>NUCLEOTIDE SEQUENCE [LARGE SCALE GENOMIC DNA]</scope>
</reference>
<dbReference type="Proteomes" id="UP000499080">
    <property type="component" value="Unassembled WGS sequence"/>
</dbReference>
<accession>A0A4Y2RTE9</accession>
<keyword evidence="3" id="KW-1185">Reference proteome</keyword>
<evidence type="ECO:0000313" key="2">
    <source>
        <dbReference type="EMBL" id="GBN79154.1"/>
    </source>
</evidence>
<dbReference type="AlphaFoldDB" id="A0A4Y2RTE9"/>
<dbReference type="EMBL" id="BGPR01018436">
    <property type="protein sequence ID" value="GBN79154.1"/>
    <property type="molecule type" value="Genomic_DNA"/>
</dbReference>
<organism evidence="2 3">
    <name type="scientific">Araneus ventricosus</name>
    <name type="common">Orbweaver spider</name>
    <name type="synonym">Epeira ventricosa</name>
    <dbReference type="NCBI Taxonomy" id="182803"/>
    <lineage>
        <taxon>Eukaryota</taxon>
        <taxon>Metazoa</taxon>
        <taxon>Ecdysozoa</taxon>
        <taxon>Arthropoda</taxon>
        <taxon>Chelicerata</taxon>
        <taxon>Arachnida</taxon>
        <taxon>Araneae</taxon>
        <taxon>Araneomorphae</taxon>
        <taxon>Entelegynae</taxon>
        <taxon>Araneoidea</taxon>
        <taxon>Araneidae</taxon>
        <taxon>Araneus</taxon>
    </lineage>
</organism>
<feature type="non-terminal residue" evidence="2">
    <location>
        <position position="1"/>
    </location>
</feature>
<protein>
    <submittedName>
        <fullName evidence="2">Uncharacterized protein</fullName>
    </submittedName>
</protein>
<evidence type="ECO:0000256" key="1">
    <source>
        <dbReference type="SAM" id="MobiDB-lite"/>
    </source>
</evidence>
<feature type="region of interest" description="Disordered" evidence="1">
    <location>
        <begin position="34"/>
        <end position="63"/>
    </location>
</feature>
<evidence type="ECO:0000313" key="3">
    <source>
        <dbReference type="Proteomes" id="UP000499080"/>
    </source>
</evidence>
<name>A0A4Y2RTE9_ARAVE</name>
<gene>
    <name evidence="2" type="ORF">AVEN_7729_1</name>
</gene>